<dbReference type="InterPro" id="IPR025997">
    <property type="entry name" value="SBP_2_dom"/>
</dbReference>
<keyword evidence="6" id="KW-1185">Reference proteome</keyword>
<dbReference type="InterPro" id="IPR028082">
    <property type="entry name" value="Peripla_BP_I"/>
</dbReference>
<feature type="domain" description="Periplasmic binding protein" evidence="4">
    <location>
        <begin position="35"/>
        <end position="319"/>
    </location>
</feature>
<dbReference type="Pfam" id="PF13407">
    <property type="entry name" value="Peripla_BP_4"/>
    <property type="match status" value="1"/>
</dbReference>
<gene>
    <name evidence="5" type="ORF">HP550_06950</name>
</gene>
<dbReference type="RefSeq" id="WP_175346852.1">
    <property type="nucleotide sequence ID" value="NZ_JABMCI010000056.1"/>
</dbReference>
<dbReference type="InterPro" id="IPR050555">
    <property type="entry name" value="Bact_Solute-Bind_Prot2"/>
</dbReference>
<dbReference type="EMBL" id="JABMCI010000056">
    <property type="protein sequence ID" value="NUU16986.1"/>
    <property type="molecule type" value="Genomic_DNA"/>
</dbReference>
<proteinExistence type="predicted"/>
<evidence type="ECO:0000256" key="3">
    <source>
        <dbReference type="SAM" id="SignalP"/>
    </source>
</evidence>
<dbReference type="GO" id="GO:0030246">
    <property type="term" value="F:carbohydrate binding"/>
    <property type="evidence" value="ECO:0007669"/>
    <property type="project" value="TreeGrafter"/>
</dbReference>
<reference evidence="5 6" key="1">
    <citation type="submission" date="2020-05" db="EMBL/GenBank/DDBJ databases">
        <title>Genome Sequencing of Type Strains.</title>
        <authorList>
            <person name="Lemaire J.F."/>
            <person name="Inderbitzin P."/>
            <person name="Gregorio O.A."/>
            <person name="Collins S.B."/>
            <person name="Wespe N."/>
            <person name="Knight-Connoni V."/>
        </authorList>
    </citation>
    <scope>NUCLEOTIDE SEQUENCE [LARGE SCALE GENOMIC DNA]</scope>
    <source>
        <strain evidence="5 6">ATCC 25174</strain>
    </source>
</reference>
<comment type="subcellular location">
    <subcellularLocation>
        <location evidence="1">Cell envelope</location>
    </subcellularLocation>
</comment>
<feature type="chain" id="PRO_5030855536" evidence="3">
    <location>
        <begin position="29"/>
        <end position="375"/>
    </location>
</feature>
<accession>A0A7Y6DVZ6</accession>
<dbReference type="PANTHER" id="PTHR30036:SF1">
    <property type="entry name" value="D-XYLOSE-BINDING PERIPLASMIC PROTEIN"/>
    <property type="match status" value="1"/>
</dbReference>
<dbReference type="SUPFAM" id="SSF53822">
    <property type="entry name" value="Periplasmic binding protein-like I"/>
    <property type="match status" value="1"/>
</dbReference>
<dbReference type="CDD" id="cd19994">
    <property type="entry name" value="PBP1_ChvE"/>
    <property type="match status" value="1"/>
</dbReference>
<comment type="caution">
    <text evidence="5">The sequence shown here is derived from an EMBL/GenBank/DDBJ whole genome shotgun (WGS) entry which is preliminary data.</text>
</comment>
<sequence length="375" mass="38648">MGARTMRTAAVLVAVGLLAAGCAGPGSADDDTQLVGVAMPTTVQERWIGDGENLEAQFTSLGYDVDLEYADDDVDTQIAQITAMIDAGADALVVGAVDGSKLRAVLSQAATAGIAILSYDRLIRDSPDVGYYASFDNWSVGVLQANALLTGLGAIDASGARTSAPGPWAVEIFAGSPDDNNATVFYQGAMSVLQPYLDSGVLVVPSGQTDFAVVGTPGWKGETAAARLQTLTGPYLAGLHLDGILAPNDGIAIALLDAARSGLGYGGDGPALPVVPGQDAELASVRSIVAGEQYSTVYKDTQQLAEVAVQMVRDLLAGDEPEVNDTTSYDNGVRVVPSYLLAPQLVTLDNYREVLVDGGYYAQDELGTPPAGGSK</sequence>
<evidence type="ECO:0000313" key="6">
    <source>
        <dbReference type="Proteomes" id="UP000565724"/>
    </source>
</evidence>
<keyword evidence="2 3" id="KW-0732">Signal</keyword>
<evidence type="ECO:0000313" key="5">
    <source>
        <dbReference type="EMBL" id="NUU16986.1"/>
    </source>
</evidence>
<evidence type="ECO:0000256" key="2">
    <source>
        <dbReference type="ARBA" id="ARBA00022729"/>
    </source>
</evidence>
<feature type="signal peptide" evidence="3">
    <location>
        <begin position="1"/>
        <end position="28"/>
    </location>
</feature>
<evidence type="ECO:0000259" key="4">
    <source>
        <dbReference type="Pfam" id="PF13407"/>
    </source>
</evidence>
<dbReference type="PROSITE" id="PS51257">
    <property type="entry name" value="PROKAR_LIPOPROTEIN"/>
    <property type="match status" value="1"/>
</dbReference>
<dbReference type="AlphaFoldDB" id="A0A7Y6DVZ6"/>
<protein>
    <submittedName>
        <fullName evidence="5">Sugar-binding protein</fullName>
    </submittedName>
</protein>
<dbReference type="PANTHER" id="PTHR30036">
    <property type="entry name" value="D-XYLOSE-BINDING PERIPLASMIC PROTEIN"/>
    <property type="match status" value="1"/>
</dbReference>
<evidence type="ECO:0000256" key="1">
    <source>
        <dbReference type="ARBA" id="ARBA00004196"/>
    </source>
</evidence>
<dbReference type="GO" id="GO:0030288">
    <property type="term" value="C:outer membrane-bounded periplasmic space"/>
    <property type="evidence" value="ECO:0007669"/>
    <property type="project" value="TreeGrafter"/>
</dbReference>
<organism evidence="5 6">
    <name type="scientific">Cellulomonas humilata</name>
    <dbReference type="NCBI Taxonomy" id="144055"/>
    <lineage>
        <taxon>Bacteria</taxon>
        <taxon>Bacillati</taxon>
        <taxon>Actinomycetota</taxon>
        <taxon>Actinomycetes</taxon>
        <taxon>Micrococcales</taxon>
        <taxon>Cellulomonadaceae</taxon>
        <taxon>Cellulomonas</taxon>
    </lineage>
</organism>
<dbReference type="Gene3D" id="3.40.50.2300">
    <property type="match status" value="2"/>
</dbReference>
<dbReference type="Proteomes" id="UP000565724">
    <property type="component" value="Unassembled WGS sequence"/>
</dbReference>
<name>A0A7Y6DVZ6_9CELL</name>